<gene>
    <name evidence="10" type="primary">plsY</name>
    <name evidence="11" type="ORF">DRP44_07010</name>
</gene>
<accession>A0A660S5T8</accession>
<dbReference type="AlphaFoldDB" id="A0A660S5T8"/>
<dbReference type="PANTHER" id="PTHR30309">
    <property type="entry name" value="INNER MEMBRANE PROTEIN YGIH"/>
    <property type="match status" value="1"/>
</dbReference>
<evidence type="ECO:0000256" key="5">
    <source>
        <dbReference type="ARBA" id="ARBA00022989"/>
    </source>
</evidence>
<comment type="subcellular location">
    <subcellularLocation>
        <location evidence="10">Cell membrane</location>
        <topology evidence="10">Multi-pass membrane protein</topology>
    </subcellularLocation>
</comment>
<feature type="transmembrane region" description="Helical" evidence="10">
    <location>
        <begin position="81"/>
        <end position="102"/>
    </location>
</feature>
<evidence type="ECO:0000313" key="12">
    <source>
        <dbReference type="Proteomes" id="UP000282321"/>
    </source>
</evidence>
<comment type="subunit">
    <text evidence="10">Probably interacts with PlsX.</text>
</comment>
<keyword evidence="1 10" id="KW-1003">Cell membrane</keyword>
<feature type="transmembrane region" description="Helical" evidence="10">
    <location>
        <begin position="48"/>
        <end position="75"/>
    </location>
</feature>
<evidence type="ECO:0000256" key="2">
    <source>
        <dbReference type="ARBA" id="ARBA00022516"/>
    </source>
</evidence>
<dbReference type="EC" id="2.3.1.275" evidence="10"/>
<evidence type="ECO:0000256" key="6">
    <source>
        <dbReference type="ARBA" id="ARBA00023098"/>
    </source>
</evidence>
<evidence type="ECO:0000256" key="3">
    <source>
        <dbReference type="ARBA" id="ARBA00022679"/>
    </source>
</evidence>
<evidence type="ECO:0000256" key="8">
    <source>
        <dbReference type="ARBA" id="ARBA00023209"/>
    </source>
</evidence>
<evidence type="ECO:0000256" key="10">
    <source>
        <dbReference type="HAMAP-Rule" id="MF_01043"/>
    </source>
</evidence>
<comment type="function">
    <text evidence="10">Catalyzes the transfer of an acyl group from acyl-phosphate (acyl-PO(4)) to glycerol-3-phosphate (G3P) to form lysophosphatidic acid (LPA). This enzyme utilizes acyl-phosphate as fatty acyl donor, but not acyl-CoA or acyl-ACP.</text>
</comment>
<feature type="transmembrane region" description="Helical" evidence="10">
    <location>
        <begin position="6"/>
        <end position="27"/>
    </location>
</feature>
<evidence type="ECO:0000256" key="4">
    <source>
        <dbReference type="ARBA" id="ARBA00022692"/>
    </source>
</evidence>
<evidence type="ECO:0000256" key="7">
    <source>
        <dbReference type="ARBA" id="ARBA00023136"/>
    </source>
</evidence>
<keyword evidence="5 10" id="KW-1133">Transmembrane helix</keyword>
<evidence type="ECO:0000313" key="11">
    <source>
        <dbReference type="EMBL" id="RKX65113.1"/>
    </source>
</evidence>
<protein>
    <recommendedName>
        <fullName evidence="10">Glycerol-3-phosphate acyltransferase</fullName>
    </recommendedName>
    <alternativeName>
        <fullName evidence="10">Acyl-PO4 G3P acyltransferase</fullName>
    </alternativeName>
    <alternativeName>
        <fullName evidence="10">Acyl-phosphate--glycerol-3-phosphate acyltransferase</fullName>
    </alternativeName>
    <alternativeName>
        <fullName evidence="10">G3P acyltransferase</fullName>
        <shortName evidence="10">GPAT</shortName>
        <ecNumber evidence="10">2.3.1.275</ecNumber>
    </alternativeName>
    <alternativeName>
        <fullName evidence="10">Lysophosphatidic acid synthase</fullName>
        <shortName evidence="10">LPA synthase</shortName>
    </alternativeName>
</protein>
<evidence type="ECO:0000256" key="9">
    <source>
        <dbReference type="ARBA" id="ARBA00023264"/>
    </source>
</evidence>
<dbReference type="GO" id="GO:0043772">
    <property type="term" value="F:acyl-phosphate glycerol-3-phosphate acyltransferase activity"/>
    <property type="evidence" value="ECO:0007669"/>
    <property type="project" value="UniProtKB-UniRule"/>
</dbReference>
<keyword evidence="2 10" id="KW-0444">Lipid biosynthesis</keyword>
<keyword evidence="4 10" id="KW-0812">Transmembrane</keyword>
<dbReference type="HAMAP" id="MF_01043">
    <property type="entry name" value="PlsY"/>
    <property type="match status" value="1"/>
</dbReference>
<dbReference type="UniPathway" id="UPA00085"/>
<comment type="similarity">
    <text evidence="10">Belongs to the PlsY family.</text>
</comment>
<keyword evidence="7 10" id="KW-0472">Membrane</keyword>
<dbReference type="Pfam" id="PF02660">
    <property type="entry name" value="G3P_acyltransf"/>
    <property type="match status" value="1"/>
</dbReference>
<dbReference type="SMART" id="SM01207">
    <property type="entry name" value="G3P_acyltransf"/>
    <property type="match status" value="1"/>
</dbReference>
<dbReference type="GO" id="GO:0008654">
    <property type="term" value="P:phospholipid biosynthetic process"/>
    <property type="evidence" value="ECO:0007669"/>
    <property type="project" value="UniProtKB-UniRule"/>
</dbReference>
<keyword evidence="6 10" id="KW-0443">Lipid metabolism</keyword>
<feature type="transmembrane region" description="Helical" evidence="10">
    <location>
        <begin position="158"/>
        <end position="179"/>
    </location>
</feature>
<dbReference type="InterPro" id="IPR003811">
    <property type="entry name" value="G3P_acylTferase_PlsY"/>
</dbReference>
<keyword evidence="9 10" id="KW-1208">Phospholipid metabolism</keyword>
<comment type="pathway">
    <text evidence="10">Lipid metabolism; phospholipid metabolism.</text>
</comment>
<reference evidence="11 12" key="1">
    <citation type="submission" date="2018-06" db="EMBL/GenBank/DDBJ databases">
        <title>Extensive metabolic versatility and redundancy in microbially diverse, dynamic hydrothermal sediments.</title>
        <authorList>
            <person name="Dombrowski N."/>
            <person name="Teske A."/>
            <person name="Baker B.J."/>
        </authorList>
    </citation>
    <scope>NUCLEOTIDE SEQUENCE [LARGE SCALE GENOMIC DNA]</scope>
    <source>
        <strain evidence="11">B35_G9</strain>
    </source>
</reference>
<dbReference type="PANTHER" id="PTHR30309:SF0">
    <property type="entry name" value="GLYCEROL-3-PHOSPHATE ACYLTRANSFERASE-RELATED"/>
    <property type="match status" value="1"/>
</dbReference>
<proteinExistence type="inferred from homology"/>
<dbReference type="Proteomes" id="UP000282321">
    <property type="component" value="Unassembled WGS sequence"/>
</dbReference>
<comment type="caution">
    <text evidence="11">The sequence shown here is derived from an EMBL/GenBank/DDBJ whole genome shotgun (WGS) entry which is preliminary data.</text>
</comment>
<dbReference type="GO" id="GO:0005886">
    <property type="term" value="C:plasma membrane"/>
    <property type="evidence" value="ECO:0007669"/>
    <property type="project" value="UniProtKB-SubCell"/>
</dbReference>
<organism evidence="11 12">
    <name type="scientific">candidate division TA06 bacterium</name>
    <dbReference type="NCBI Taxonomy" id="2250710"/>
    <lineage>
        <taxon>Bacteria</taxon>
        <taxon>Bacteria division TA06</taxon>
    </lineage>
</organism>
<evidence type="ECO:0000256" key="1">
    <source>
        <dbReference type="ARBA" id="ARBA00022475"/>
    </source>
</evidence>
<sequence length="214" mass="24187">MYYNWWFYVLLILSGYLIGSIPFAVIISKIKNINIRKRGSKNPGAANVAHTLGFKFGLIVGLLDILKSAIPVFIVNRFLNIPLYVFVLFSISFILGHNYSIFLKFKGGKGVSTAMGVIIALTPISYVIAMAVLILFTIKKQVAPGMLVFFSLIPFLNLWLYHNELYFTIASIIWLLLVFRRITCTSNYSKEAVINKFIYDNEKKTVAKIVSLKG</sequence>
<feature type="transmembrane region" description="Helical" evidence="10">
    <location>
        <begin position="114"/>
        <end position="138"/>
    </location>
</feature>
<comment type="catalytic activity">
    <reaction evidence="10">
        <text>an acyl phosphate + sn-glycerol 3-phosphate = a 1-acyl-sn-glycero-3-phosphate + phosphate</text>
        <dbReference type="Rhea" id="RHEA:34075"/>
        <dbReference type="ChEBI" id="CHEBI:43474"/>
        <dbReference type="ChEBI" id="CHEBI:57597"/>
        <dbReference type="ChEBI" id="CHEBI:57970"/>
        <dbReference type="ChEBI" id="CHEBI:59918"/>
        <dbReference type="EC" id="2.3.1.275"/>
    </reaction>
</comment>
<dbReference type="EMBL" id="QNBC01000110">
    <property type="protein sequence ID" value="RKX65113.1"/>
    <property type="molecule type" value="Genomic_DNA"/>
</dbReference>
<name>A0A660S5T8_UNCT6</name>
<keyword evidence="3 10" id="KW-0808">Transferase</keyword>
<keyword evidence="8 10" id="KW-0594">Phospholipid biosynthesis</keyword>
<keyword evidence="11" id="KW-0012">Acyltransferase</keyword>